<dbReference type="InterPro" id="IPR013384">
    <property type="entry name" value="Flagell_FlgL"/>
</dbReference>
<evidence type="ECO:0000256" key="3">
    <source>
        <dbReference type="ARBA" id="ARBA00005709"/>
    </source>
</evidence>
<keyword evidence="6" id="KW-0282">Flagellum</keyword>
<dbReference type="NCBIfam" id="TIGR02550">
    <property type="entry name" value="flagell_flgL"/>
    <property type="match status" value="1"/>
</dbReference>
<name>A0A1A7C807_9BURK</name>
<comment type="subcellular location">
    <subcellularLocation>
        <location evidence="1">Bacterial flagellum</location>
    </subcellularLocation>
    <subcellularLocation>
        <location evidence="2">Secreted</location>
    </subcellularLocation>
</comment>
<evidence type="ECO:0000256" key="1">
    <source>
        <dbReference type="ARBA" id="ARBA00004365"/>
    </source>
</evidence>
<evidence type="ECO:0000256" key="2">
    <source>
        <dbReference type="ARBA" id="ARBA00004613"/>
    </source>
</evidence>
<dbReference type="InterPro" id="IPR001492">
    <property type="entry name" value="Flagellin"/>
</dbReference>
<dbReference type="STRING" id="1747903.ASR47_102126"/>
<feature type="domain" description="Flagellin N-terminal" evidence="5">
    <location>
        <begin position="5"/>
        <end position="141"/>
    </location>
</feature>
<keyword evidence="6" id="KW-0966">Cell projection</keyword>
<proteinExistence type="inferred from homology"/>
<dbReference type="GO" id="GO:0005198">
    <property type="term" value="F:structural molecule activity"/>
    <property type="evidence" value="ECO:0007669"/>
    <property type="project" value="InterPro"/>
</dbReference>
<dbReference type="Proteomes" id="UP000092713">
    <property type="component" value="Unassembled WGS sequence"/>
</dbReference>
<dbReference type="GO" id="GO:0005576">
    <property type="term" value="C:extracellular region"/>
    <property type="evidence" value="ECO:0007669"/>
    <property type="project" value="UniProtKB-SubCell"/>
</dbReference>
<comment type="caution">
    <text evidence="6">The sequence shown here is derived from an EMBL/GenBank/DDBJ whole genome shotgun (WGS) entry which is preliminary data.</text>
</comment>
<dbReference type="SUPFAM" id="SSF64518">
    <property type="entry name" value="Phase 1 flagellin"/>
    <property type="match status" value="1"/>
</dbReference>
<dbReference type="GO" id="GO:0009424">
    <property type="term" value="C:bacterial-type flagellum hook"/>
    <property type="evidence" value="ECO:0007669"/>
    <property type="project" value="InterPro"/>
</dbReference>
<dbReference type="Pfam" id="PF00669">
    <property type="entry name" value="Flagellin_N"/>
    <property type="match status" value="1"/>
</dbReference>
<organism evidence="6 7">
    <name type="scientific">Janthinobacterium psychrotolerans</name>
    <dbReference type="NCBI Taxonomy" id="1747903"/>
    <lineage>
        <taxon>Bacteria</taxon>
        <taxon>Pseudomonadati</taxon>
        <taxon>Pseudomonadota</taxon>
        <taxon>Betaproteobacteria</taxon>
        <taxon>Burkholderiales</taxon>
        <taxon>Oxalobacteraceae</taxon>
        <taxon>Janthinobacterium</taxon>
    </lineage>
</organism>
<dbReference type="Gene3D" id="1.20.1330.10">
    <property type="entry name" value="f41 fragment of flagellin, N-terminal domain"/>
    <property type="match status" value="1"/>
</dbReference>
<dbReference type="OrthoDB" id="9768249at2"/>
<keyword evidence="6" id="KW-0969">Cilium</keyword>
<dbReference type="PANTHER" id="PTHR42792">
    <property type="entry name" value="FLAGELLIN"/>
    <property type="match status" value="1"/>
</dbReference>
<gene>
    <name evidence="6" type="ORF">ASR47_102126</name>
</gene>
<dbReference type="RefSeq" id="WP_065306474.1">
    <property type="nucleotide sequence ID" value="NZ_LOCQ01000042.1"/>
</dbReference>
<dbReference type="EMBL" id="LOCQ01000042">
    <property type="protein sequence ID" value="OBV40900.1"/>
    <property type="molecule type" value="Genomic_DNA"/>
</dbReference>
<dbReference type="PATRIC" id="fig|1747903.4.peg.4561"/>
<keyword evidence="7" id="KW-1185">Reference proteome</keyword>
<dbReference type="AlphaFoldDB" id="A0A1A7C807"/>
<protein>
    <submittedName>
        <fullName evidence="6">Flagellar hook-associated protein 3 FlgL</fullName>
    </submittedName>
</protein>
<sequence length="303" mass="32699">MRVASNQYQSLINVSIQQNQERINYLTQQMSSGLRIQLPSDDPIGNVRISRLTREQAMVTQYKDNISAVQTRLLKNENYLSSMVSDIGQARDLLVWAADGSNAPSDLKAMTESLRAMRDSVLYTSNLKDQEGRYMFSGTATDKPAIAYDASAAVGSRYSYAGNTETQTVVVGNGITQAANVDVKNLENWLNKIDQTIETLSAPGLNPADPAVRASVTNALDGTDEGMELLSGKIAIFGGAQNILSTLNNNLDNVSLSNNNALLELKKADIGAAAIDLTGYQTALEATYKAYGKVGALSLFDIL</sequence>
<keyword evidence="4" id="KW-0975">Bacterial flagellum</keyword>
<comment type="similarity">
    <text evidence="3">Belongs to the bacterial flagellin family.</text>
</comment>
<dbReference type="InterPro" id="IPR001029">
    <property type="entry name" value="Flagellin_N"/>
</dbReference>
<reference evidence="6 7" key="1">
    <citation type="submission" date="2016-04" db="EMBL/GenBank/DDBJ databases">
        <title>Draft genome sequence of Janthinobacterium psychrotolerans sp. nov., isolated from freshwater sediments in Denmark.</title>
        <authorList>
            <person name="Gong X."/>
            <person name="Skrivergaard S."/>
            <person name="Korsgaard B.S."/>
            <person name="Schreiber L."/>
            <person name="Marshall I.P."/>
            <person name="Finster K."/>
            <person name="Schramm A."/>
        </authorList>
    </citation>
    <scope>NUCLEOTIDE SEQUENCE [LARGE SCALE GENOMIC DNA]</scope>
    <source>
        <strain evidence="6 7">S3-2</strain>
    </source>
</reference>
<evidence type="ECO:0000259" key="5">
    <source>
        <dbReference type="Pfam" id="PF00669"/>
    </source>
</evidence>
<evidence type="ECO:0000313" key="7">
    <source>
        <dbReference type="Proteomes" id="UP000092713"/>
    </source>
</evidence>
<evidence type="ECO:0000256" key="4">
    <source>
        <dbReference type="ARBA" id="ARBA00023143"/>
    </source>
</evidence>
<dbReference type="GO" id="GO:0071973">
    <property type="term" value="P:bacterial-type flagellum-dependent cell motility"/>
    <property type="evidence" value="ECO:0007669"/>
    <property type="project" value="InterPro"/>
</dbReference>
<evidence type="ECO:0000313" key="6">
    <source>
        <dbReference type="EMBL" id="OBV40900.1"/>
    </source>
</evidence>
<accession>A0A1A7C807</accession>
<dbReference type="PANTHER" id="PTHR42792:SF1">
    <property type="entry name" value="FLAGELLAR HOOK-ASSOCIATED PROTEIN 3"/>
    <property type="match status" value="1"/>
</dbReference>